<dbReference type="AlphaFoldDB" id="A0A7G9L4A8"/>
<dbReference type="EMBL" id="CP060697">
    <property type="protein sequence ID" value="QNM83457.1"/>
    <property type="molecule type" value="Genomic_DNA"/>
</dbReference>
<proteinExistence type="predicted"/>
<dbReference type="KEGG" id="ssau:H8M03_03735"/>
<gene>
    <name evidence="1" type="ORF">H8M03_03735</name>
</gene>
<organism evidence="1 2">
    <name type="scientific">Sphingomonas sabuli</name>
    <dbReference type="NCBI Taxonomy" id="2764186"/>
    <lineage>
        <taxon>Bacteria</taxon>
        <taxon>Pseudomonadati</taxon>
        <taxon>Pseudomonadota</taxon>
        <taxon>Alphaproteobacteria</taxon>
        <taxon>Sphingomonadales</taxon>
        <taxon>Sphingomonadaceae</taxon>
        <taxon>Sphingomonas</taxon>
    </lineage>
</organism>
<accession>A0A7G9L4A8</accession>
<evidence type="ECO:0000313" key="2">
    <source>
        <dbReference type="Proteomes" id="UP000515861"/>
    </source>
</evidence>
<keyword evidence="2" id="KW-1185">Reference proteome</keyword>
<name>A0A7G9L4A8_9SPHN</name>
<sequence length="94" mass="9980">MKPVLMILLQAASAAPQVTTECDGDSSGEIVVCGTRPGRSRYRLPILPKTYESKLPKAEMEIAPGLKAAVKVDSVELPGGAKSDRVMIQIGTKL</sequence>
<dbReference type="Proteomes" id="UP000515861">
    <property type="component" value="Chromosome"/>
</dbReference>
<protein>
    <submittedName>
        <fullName evidence="1">Uncharacterized protein</fullName>
    </submittedName>
</protein>
<dbReference type="RefSeq" id="WP_187480412.1">
    <property type="nucleotide sequence ID" value="NZ_CP060697.1"/>
</dbReference>
<evidence type="ECO:0000313" key="1">
    <source>
        <dbReference type="EMBL" id="QNM83457.1"/>
    </source>
</evidence>
<reference evidence="1 2" key="1">
    <citation type="submission" date="2020-08" db="EMBL/GenBank/DDBJ databases">
        <title>Sphingomonas sp. sand1-3 16S ribosomal RNA gene Genome sequencing and assembly.</title>
        <authorList>
            <person name="Kang M."/>
        </authorList>
    </citation>
    <scope>NUCLEOTIDE SEQUENCE [LARGE SCALE GENOMIC DNA]</scope>
    <source>
        <strain evidence="2">sand1-3</strain>
    </source>
</reference>